<dbReference type="InterPro" id="IPR036645">
    <property type="entry name" value="Elafin-like_sf"/>
</dbReference>
<dbReference type="SUPFAM" id="SSF57256">
    <property type="entry name" value="Elafin-like"/>
    <property type="match status" value="1"/>
</dbReference>
<reference evidence="3" key="3">
    <citation type="submission" date="2025-09" db="UniProtKB">
        <authorList>
            <consortium name="Ensembl"/>
        </authorList>
    </citation>
    <scope>IDENTIFICATION</scope>
</reference>
<dbReference type="InterPro" id="IPR008197">
    <property type="entry name" value="WAP_dom"/>
</dbReference>
<organism evidence="3 4">
    <name type="scientific">Gopherus agassizii</name>
    <name type="common">Agassiz's desert tortoise</name>
    <dbReference type="NCBI Taxonomy" id="38772"/>
    <lineage>
        <taxon>Eukaryota</taxon>
        <taxon>Metazoa</taxon>
        <taxon>Chordata</taxon>
        <taxon>Craniata</taxon>
        <taxon>Vertebrata</taxon>
        <taxon>Euteleostomi</taxon>
        <taxon>Archelosauria</taxon>
        <taxon>Testudinata</taxon>
        <taxon>Testudines</taxon>
        <taxon>Cryptodira</taxon>
        <taxon>Durocryptodira</taxon>
        <taxon>Testudinoidea</taxon>
        <taxon>Testudinidae</taxon>
        <taxon>Gopherus</taxon>
    </lineage>
</organism>
<proteinExistence type="predicted"/>
<reference evidence="4" key="1">
    <citation type="journal article" date="2017" name="PLoS ONE">
        <title>The Agassiz's desert tortoise genome provides a resource for the conservation of a threatened species.</title>
        <authorList>
            <person name="Tollis M."/>
            <person name="DeNardo D.F."/>
            <person name="Cornelius J.A."/>
            <person name="Dolby G.A."/>
            <person name="Edwards T."/>
            <person name="Henen B.T."/>
            <person name="Karl A.E."/>
            <person name="Murphy R.W."/>
            <person name="Kusumi K."/>
        </authorList>
    </citation>
    <scope>NUCLEOTIDE SEQUENCE [LARGE SCALE GENOMIC DNA]</scope>
</reference>
<accession>A0A452H9B2</accession>
<evidence type="ECO:0000313" key="3">
    <source>
        <dbReference type="Ensembl" id="ENSGAGP00000011162.1"/>
    </source>
</evidence>
<dbReference type="GO" id="GO:0030414">
    <property type="term" value="F:peptidase inhibitor activity"/>
    <property type="evidence" value="ECO:0007669"/>
    <property type="project" value="InterPro"/>
</dbReference>
<dbReference type="Ensembl" id="ENSGAGT00000012785.1">
    <property type="protein sequence ID" value="ENSGAGP00000011162.1"/>
    <property type="gene ID" value="ENSGAGG00000008637.1"/>
</dbReference>
<dbReference type="GO" id="GO:0005576">
    <property type="term" value="C:extracellular region"/>
    <property type="evidence" value="ECO:0007669"/>
    <property type="project" value="InterPro"/>
</dbReference>
<dbReference type="SMART" id="SM00217">
    <property type="entry name" value="WAP"/>
    <property type="match status" value="1"/>
</dbReference>
<dbReference type="AlphaFoldDB" id="A0A452H9B2"/>
<dbReference type="Gene3D" id="4.10.75.10">
    <property type="entry name" value="Elafin-like"/>
    <property type="match status" value="1"/>
</dbReference>
<feature type="domain" description="WAP" evidence="2">
    <location>
        <begin position="34"/>
        <end position="83"/>
    </location>
</feature>
<name>A0A452H9B2_9SAUR</name>
<reference evidence="3" key="2">
    <citation type="submission" date="2025-08" db="UniProtKB">
        <authorList>
            <consortium name="Ensembl"/>
        </authorList>
    </citation>
    <scope>IDENTIFICATION</scope>
</reference>
<evidence type="ECO:0000313" key="4">
    <source>
        <dbReference type="Proteomes" id="UP000291020"/>
    </source>
</evidence>
<evidence type="ECO:0000259" key="2">
    <source>
        <dbReference type="PROSITE" id="PS51390"/>
    </source>
</evidence>
<dbReference type="PROSITE" id="PS51390">
    <property type="entry name" value="WAP"/>
    <property type="match status" value="1"/>
</dbReference>
<keyword evidence="4" id="KW-1185">Reference proteome</keyword>
<feature type="chain" id="PRO_5019106814" description="WAP domain-containing protein" evidence="1">
    <location>
        <begin position="21"/>
        <end position="108"/>
    </location>
</feature>
<protein>
    <recommendedName>
        <fullName evidence="2">WAP domain-containing protein</fullName>
    </recommendedName>
</protein>
<feature type="signal peptide" evidence="1">
    <location>
        <begin position="1"/>
        <end position="20"/>
    </location>
</feature>
<keyword evidence="1" id="KW-0732">Signal</keyword>
<evidence type="ECO:0000256" key="1">
    <source>
        <dbReference type="SAM" id="SignalP"/>
    </source>
</evidence>
<dbReference type="Proteomes" id="UP000291020">
    <property type="component" value="Unassembled WGS sequence"/>
</dbReference>
<dbReference type="Pfam" id="PF00095">
    <property type="entry name" value="WAP"/>
    <property type="match status" value="1"/>
</dbReference>
<sequence>LPQSALCLMAGASHWSSACCLALQGGGYTVHLFLAEKSGICPVVSVRCKTLSLPHCCQSDNSQCAGEEKCCDTGCGRGCVLTQKGTCLIVYSLWSLVPQGALTLSLLS</sequence>